<comment type="caution">
    <text evidence="1">The sequence shown here is derived from an EMBL/GenBank/DDBJ whole genome shotgun (WGS) entry which is preliminary data.</text>
</comment>
<proteinExistence type="predicted"/>
<accession>A0AAI9T750</accession>
<evidence type="ECO:0000313" key="1">
    <source>
        <dbReference type="EMBL" id="KAJ9481475.1"/>
    </source>
</evidence>
<gene>
    <name evidence="1" type="ORF">VN97_g11999</name>
</gene>
<reference evidence="1" key="2">
    <citation type="journal article" date="2016" name="Fungal Biol.">
        <title>Ochratoxin A production by Penicillium thymicola.</title>
        <authorList>
            <person name="Nguyen H.D.T."/>
            <person name="McMullin D.R."/>
            <person name="Ponomareva E."/>
            <person name="Riley R."/>
            <person name="Pomraning K.R."/>
            <person name="Baker S.E."/>
            <person name="Seifert K.A."/>
        </authorList>
    </citation>
    <scope>NUCLEOTIDE SEQUENCE</scope>
    <source>
        <strain evidence="1">DAOM 180753</strain>
    </source>
</reference>
<dbReference type="AlphaFoldDB" id="A0AAI9T750"/>
<dbReference type="EMBL" id="LACB01000769">
    <property type="protein sequence ID" value="KAJ9481475.1"/>
    <property type="molecule type" value="Genomic_DNA"/>
</dbReference>
<name>A0AAI9T750_PENTH</name>
<reference evidence="1" key="1">
    <citation type="submission" date="2015-06" db="EMBL/GenBank/DDBJ databases">
        <authorList>
            <person name="Nguyen H."/>
        </authorList>
    </citation>
    <scope>NUCLEOTIDE SEQUENCE</scope>
    <source>
        <strain evidence="1">DAOM 180753</strain>
    </source>
</reference>
<organism evidence="1 2">
    <name type="scientific">Penicillium thymicola</name>
    <dbReference type="NCBI Taxonomy" id="293382"/>
    <lineage>
        <taxon>Eukaryota</taxon>
        <taxon>Fungi</taxon>
        <taxon>Dikarya</taxon>
        <taxon>Ascomycota</taxon>
        <taxon>Pezizomycotina</taxon>
        <taxon>Eurotiomycetes</taxon>
        <taxon>Eurotiomycetidae</taxon>
        <taxon>Eurotiales</taxon>
        <taxon>Aspergillaceae</taxon>
        <taxon>Penicillium</taxon>
    </lineage>
</organism>
<keyword evidence="2" id="KW-1185">Reference proteome</keyword>
<sequence>MTLAAHFTPQEKVGTCNTLKFTKTISQYLENPPFFVPKFKAFWDYNVARCDDNCIPFRDRADANKKLFQCFFFRIRGLDVFFCLFAHISRRPPECWKLSLNVVYKERTEQHKKRTKDDQGHEIPAKFTDIWVNSSKKRRSTSRRMNRICDTHDARRRGARKRPSNPSQTLKIVSEHKKLCNSHTHYRRGRMSENGTSWLRQWRLNRMIIKYRRSSLWWY</sequence>
<evidence type="ECO:0000313" key="2">
    <source>
        <dbReference type="Proteomes" id="UP001227192"/>
    </source>
</evidence>
<dbReference type="Proteomes" id="UP001227192">
    <property type="component" value="Unassembled WGS sequence"/>
</dbReference>
<protein>
    <submittedName>
        <fullName evidence="1">Uncharacterized protein</fullName>
    </submittedName>
</protein>